<organism evidence="1 2">
    <name type="scientific">Hericium alpestre</name>
    <dbReference type="NCBI Taxonomy" id="135208"/>
    <lineage>
        <taxon>Eukaryota</taxon>
        <taxon>Fungi</taxon>
        <taxon>Dikarya</taxon>
        <taxon>Basidiomycota</taxon>
        <taxon>Agaricomycotina</taxon>
        <taxon>Agaricomycetes</taxon>
        <taxon>Russulales</taxon>
        <taxon>Hericiaceae</taxon>
        <taxon>Hericium</taxon>
    </lineage>
</organism>
<protein>
    <recommendedName>
        <fullName evidence="3">DUF1308 domain-containing protein</fullName>
    </recommendedName>
</protein>
<sequence>MDHVAAQPIHPELQRQLLQMQQVANSISSYVPYIPKPPVLDSSADIQGTSDEGAVDLGELLPGLRPLLDAVRKDIDVTQKFLEKSNAASLPAPSTNATYLVAVWGEVLRAPQPIVAIGRTFFTKNEKGKANVKKSGARPTAGVKVDVVANNGKTWIRVNTTKNSRLLTEFREMDSYDTDSEDGLGRGDRPSLAQAEVDNSILRMGHALISAAKDNPVVGTTVSPKIVFRLTRLDPHADPEIEGNDPRIALTIDILRDMGIDVQLGERATDEVVRSTLGPPPSRDLHLEPTRHVNLDLSILIALVSDLTHSTLPRTAAEAEERFVPSASYLEWKRSRLRAKIYGDRIDAEAVTDGDQDSITIENAEDMGKHSRALADQLQQEMSKGLLQDMSERLSTLADHGPVEFWTTAEARDRCIRIISKIGGPNEKRRAHALFSPPDDLSEPEKTYWKDSRYPLRFLPLLPLHIFPSPEPPAPPAPIPTA</sequence>
<dbReference type="EMBL" id="SFCI01000751">
    <property type="protein sequence ID" value="TFY78097.1"/>
    <property type="molecule type" value="Genomic_DNA"/>
</dbReference>
<dbReference type="PANTHER" id="PTHR13379:SF0">
    <property type="entry name" value="UPF0415 PROTEIN C7ORF25"/>
    <property type="match status" value="1"/>
</dbReference>
<dbReference type="Proteomes" id="UP000298061">
    <property type="component" value="Unassembled WGS sequence"/>
</dbReference>
<keyword evidence="2" id="KW-1185">Reference proteome</keyword>
<dbReference type="AlphaFoldDB" id="A0A4Y9ZVK7"/>
<gene>
    <name evidence="1" type="ORF">EWM64_g5915</name>
</gene>
<proteinExistence type="predicted"/>
<name>A0A4Y9ZVK7_9AGAM</name>
<evidence type="ECO:0000313" key="2">
    <source>
        <dbReference type="Proteomes" id="UP000298061"/>
    </source>
</evidence>
<reference evidence="1 2" key="1">
    <citation type="submission" date="2019-02" db="EMBL/GenBank/DDBJ databases">
        <title>Genome sequencing of the rare red list fungi Hericium alpestre (H. flagellum).</title>
        <authorList>
            <person name="Buettner E."/>
            <person name="Kellner H."/>
        </authorList>
    </citation>
    <scope>NUCLEOTIDE SEQUENCE [LARGE SCALE GENOMIC DNA]</scope>
    <source>
        <strain evidence="1 2">DSM 108284</strain>
    </source>
</reference>
<comment type="caution">
    <text evidence="1">The sequence shown here is derived from an EMBL/GenBank/DDBJ whole genome shotgun (WGS) entry which is preliminary data.</text>
</comment>
<evidence type="ECO:0008006" key="3">
    <source>
        <dbReference type="Google" id="ProtNLM"/>
    </source>
</evidence>
<dbReference type="OrthoDB" id="14527at2759"/>
<accession>A0A4Y9ZVK7</accession>
<evidence type="ECO:0000313" key="1">
    <source>
        <dbReference type="EMBL" id="TFY78097.1"/>
    </source>
</evidence>
<dbReference type="PANTHER" id="PTHR13379">
    <property type="entry name" value="UNCHARACTERIZED DUF1308"/>
    <property type="match status" value="1"/>
</dbReference>
<feature type="non-terminal residue" evidence="1">
    <location>
        <position position="482"/>
    </location>
</feature>